<reference evidence="10 12" key="3">
    <citation type="submission" date="2019-05" db="EMBL/GenBank/DDBJ databases">
        <authorList>
            <consortium name="Pathogen Informatics"/>
        </authorList>
    </citation>
    <scope>NUCLEOTIDE SEQUENCE [LARGE SCALE GENOMIC DNA]</scope>
    <source>
        <strain evidence="10 12">NCTC13032</strain>
    </source>
</reference>
<dbReference type="PANTHER" id="PTHR30026:SF22">
    <property type="entry name" value="OUTER MEMBRANE EFFLUX PROTEIN"/>
    <property type="match status" value="1"/>
</dbReference>
<dbReference type="AlphaFoldDB" id="A0A4U9HR22"/>
<gene>
    <name evidence="10" type="primary">tolC_1</name>
    <name evidence="9" type="ORF">CRX53_07350</name>
    <name evidence="10" type="ORF">NCTC13032_02770</name>
</gene>
<comment type="similarity">
    <text evidence="2">Belongs to the outer membrane factor (OMF) (TC 1.B.17) family.</text>
</comment>
<dbReference type="EMBL" id="PDLK01000002">
    <property type="protein sequence ID" value="PHH03800.1"/>
    <property type="molecule type" value="Genomic_DNA"/>
</dbReference>
<dbReference type="GO" id="GO:0009279">
    <property type="term" value="C:cell outer membrane"/>
    <property type="evidence" value="ECO:0007669"/>
    <property type="project" value="UniProtKB-SubCell"/>
</dbReference>
<dbReference type="SUPFAM" id="SSF56954">
    <property type="entry name" value="Outer membrane efflux proteins (OEP)"/>
    <property type="match status" value="1"/>
</dbReference>
<evidence type="ECO:0000313" key="11">
    <source>
        <dbReference type="Proteomes" id="UP000222768"/>
    </source>
</evidence>
<evidence type="ECO:0000256" key="1">
    <source>
        <dbReference type="ARBA" id="ARBA00004442"/>
    </source>
</evidence>
<keyword evidence="4" id="KW-1134">Transmembrane beta strand</keyword>
<comment type="subcellular location">
    <subcellularLocation>
        <location evidence="1">Cell outer membrane</location>
    </subcellularLocation>
</comment>
<accession>A0A4U9HR22</accession>
<dbReference type="InterPro" id="IPR003423">
    <property type="entry name" value="OMP_efflux"/>
</dbReference>
<dbReference type="GO" id="GO:0015288">
    <property type="term" value="F:porin activity"/>
    <property type="evidence" value="ECO:0007669"/>
    <property type="project" value="TreeGrafter"/>
</dbReference>
<evidence type="ECO:0000256" key="3">
    <source>
        <dbReference type="ARBA" id="ARBA00022448"/>
    </source>
</evidence>
<keyword evidence="7" id="KW-0998">Cell outer membrane</keyword>
<dbReference type="EMBL" id="LR590464">
    <property type="protein sequence ID" value="VTP66898.1"/>
    <property type="molecule type" value="Genomic_DNA"/>
</dbReference>
<evidence type="ECO:0000256" key="6">
    <source>
        <dbReference type="ARBA" id="ARBA00023136"/>
    </source>
</evidence>
<evidence type="ECO:0000256" key="4">
    <source>
        <dbReference type="ARBA" id="ARBA00022452"/>
    </source>
</evidence>
<evidence type="ECO:0000256" key="7">
    <source>
        <dbReference type="ARBA" id="ARBA00023237"/>
    </source>
</evidence>
<evidence type="ECO:0000256" key="8">
    <source>
        <dbReference type="SAM" id="MobiDB-lite"/>
    </source>
</evidence>
<dbReference type="STRING" id="83655.APT61_13515"/>
<dbReference type="Pfam" id="PF02321">
    <property type="entry name" value="OEP"/>
    <property type="match status" value="2"/>
</dbReference>
<name>A0A4U9HR22_9ENTR</name>
<evidence type="ECO:0000313" key="12">
    <source>
        <dbReference type="Proteomes" id="UP000310719"/>
    </source>
</evidence>
<proteinExistence type="inferred from homology"/>
<dbReference type="Gene3D" id="1.20.1600.10">
    <property type="entry name" value="Outer membrane efflux proteins (OEP)"/>
    <property type="match status" value="1"/>
</dbReference>
<evidence type="ECO:0000313" key="9">
    <source>
        <dbReference type="EMBL" id="PHH03800.1"/>
    </source>
</evidence>
<feature type="region of interest" description="Disordered" evidence="8">
    <location>
        <begin position="429"/>
        <end position="452"/>
    </location>
</feature>
<dbReference type="GO" id="GO:0015562">
    <property type="term" value="F:efflux transmembrane transporter activity"/>
    <property type="evidence" value="ECO:0007669"/>
    <property type="project" value="InterPro"/>
</dbReference>
<sequence length="452" mass="48643">MRILPGRHGCRILPAIILSLPFVISVTMAQARASSSPSHSISDNTSPGGLFAALRSTMLHHPGLASQQALVRSKEANADSARAARLPTLGASAGTGQISGYNDSTSTTLSVSQPLWAFGRIDSAIDYADDDTLAQQATAWATRRELLEETAVAYANVQGVRERLAVAESNVNNHQALQEQIQRRAQGGLASSADVSLAKARLLQARSSLEQAKSDLLTAESTLLSLTQEPIASDLPVPGNILQLPADQAIQEQVLAQSATVRAREAGVTLAETDVERQRTSSLPTVSLQASRNDYSGIPNQRNNNTINIVVTGTMEGLGLVNRGLQNAALERVESARQDLAQQRHSEDIQTRQLLDQRDANQTLLVGYEQSVVELSDTLASFRRQYESGYKSWLDVLNAVRELTEQQQALVSVRSAWRVDSLRLAARTGRMDDTSSALPTGTPLANTSASHP</sequence>
<dbReference type="GO" id="GO:1990281">
    <property type="term" value="C:efflux pump complex"/>
    <property type="evidence" value="ECO:0007669"/>
    <property type="project" value="TreeGrafter"/>
</dbReference>
<dbReference type="PANTHER" id="PTHR30026">
    <property type="entry name" value="OUTER MEMBRANE PROTEIN TOLC"/>
    <property type="match status" value="1"/>
</dbReference>
<dbReference type="InterPro" id="IPR051906">
    <property type="entry name" value="TolC-like"/>
</dbReference>
<evidence type="ECO:0000313" key="10">
    <source>
        <dbReference type="EMBL" id="VTP66898.1"/>
    </source>
</evidence>
<evidence type="ECO:0000256" key="2">
    <source>
        <dbReference type="ARBA" id="ARBA00007613"/>
    </source>
</evidence>
<reference evidence="11" key="1">
    <citation type="submission" date="2017-09" db="EMBL/GenBank/DDBJ databases">
        <title>FDA dAtabase for Regulatory Grade micrObial Sequences (FDA-ARGOS): Supporting development and validation of Infectious Disease Dx tests.</title>
        <authorList>
            <person name="Minogue T."/>
            <person name="Wolcott M."/>
            <person name="Wasieloski L."/>
            <person name="Aguilar W."/>
            <person name="Moore D."/>
            <person name="Tallon L."/>
            <person name="Sadzewicz L."/>
            <person name="Ott S."/>
            <person name="Zhao X."/>
            <person name="Nagaraj S."/>
            <person name="Vavikolanu K."/>
            <person name="Aluvathingal J."/>
            <person name="Nadendla S."/>
            <person name="Sichtig H."/>
        </authorList>
    </citation>
    <scope>NUCLEOTIDE SEQUENCE [LARGE SCALE GENOMIC DNA]</scope>
    <source>
        <strain evidence="11">FDAARGOS_404</strain>
    </source>
</reference>
<reference evidence="9" key="2">
    <citation type="submission" date="2017-09" db="EMBL/GenBank/DDBJ databases">
        <title>FDA dAtabase for Regulatory Grade micrObial Sequences (FDA-ARGOS): Supporting development and validation of Infectious Disease Dx tests.</title>
        <authorList>
            <person name="Minogue T."/>
            <person name="Wolcott M."/>
            <person name="Wasieloski L."/>
            <person name="Aguilar W."/>
            <person name="Moore D."/>
            <person name="Tallon L.J."/>
            <person name="Sadzewicz L."/>
            <person name="Ott S."/>
            <person name="Zhao X."/>
            <person name="Nagaraj S."/>
            <person name="Vavikolanu K."/>
            <person name="Aluvathingal J."/>
            <person name="Nadendla S."/>
            <person name="Sichtig H."/>
        </authorList>
    </citation>
    <scope>NUCLEOTIDE SEQUENCE</scope>
    <source>
        <strain evidence="9">FDAARGOS_404</strain>
    </source>
</reference>
<keyword evidence="6" id="KW-0472">Membrane</keyword>
<dbReference type="Proteomes" id="UP000310719">
    <property type="component" value="Chromosome"/>
</dbReference>
<evidence type="ECO:0000256" key="5">
    <source>
        <dbReference type="ARBA" id="ARBA00022692"/>
    </source>
</evidence>
<keyword evidence="3" id="KW-0813">Transport</keyword>
<organism evidence="10 12">
    <name type="scientific">Leclercia adecarboxylata</name>
    <dbReference type="NCBI Taxonomy" id="83655"/>
    <lineage>
        <taxon>Bacteria</taxon>
        <taxon>Pseudomonadati</taxon>
        <taxon>Pseudomonadota</taxon>
        <taxon>Gammaproteobacteria</taxon>
        <taxon>Enterobacterales</taxon>
        <taxon>Enterobacteriaceae</taxon>
        <taxon>Leclercia</taxon>
    </lineage>
</organism>
<protein>
    <submittedName>
        <fullName evidence="10">Outer membrane protein tolC</fullName>
    </submittedName>
</protein>
<keyword evidence="5" id="KW-0812">Transmembrane</keyword>
<dbReference type="Proteomes" id="UP000222768">
    <property type="component" value="Unassembled WGS sequence"/>
</dbReference>
<feature type="compositionally biased region" description="Polar residues" evidence="8">
    <location>
        <begin position="434"/>
        <end position="452"/>
    </location>
</feature>